<dbReference type="SUPFAM" id="SSF82866">
    <property type="entry name" value="Multidrug efflux transporter AcrB transmembrane domain"/>
    <property type="match status" value="2"/>
</dbReference>
<evidence type="ECO:0000256" key="1">
    <source>
        <dbReference type="ARBA" id="ARBA00004651"/>
    </source>
</evidence>
<keyword evidence="3" id="KW-0813">Transport</keyword>
<dbReference type="GO" id="GO:0042910">
    <property type="term" value="F:xenobiotic transmembrane transporter activity"/>
    <property type="evidence" value="ECO:0007669"/>
    <property type="project" value="TreeGrafter"/>
</dbReference>
<dbReference type="PRINTS" id="PR00702">
    <property type="entry name" value="ACRIFLAVINRP"/>
</dbReference>
<comment type="subcellular location">
    <subcellularLocation>
        <location evidence="1">Cell membrane</location>
        <topology evidence="1">Multi-pass membrane protein</topology>
    </subcellularLocation>
</comment>
<dbReference type="SUPFAM" id="SSF82693">
    <property type="entry name" value="Multidrug efflux transporter AcrB pore domain, PN1, PN2, PC1 and PC2 subdomains"/>
    <property type="match status" value="3"/>
</dbReference>
<proteinExistence type="inferred from homology"/>
<feature type="transmembrane region" description="Helical" evidence="8">
    <location>
        <begin position="384"/>
        <end position="404"/>
    </location>
</feature>
<keyword evidence="4" id="KW-1003">Cell membrane</keyword>
<protein>
    <submittedName>
        <fullName evidence="9">Cation efflux system protein CzcA</fullName>
    </submittedName>
</protein>
<feature type="transmembrane region" description="Helical" evidence="8">
    <location>
        <begin position="914"/>
        <end position="935"/>
    </location>
</feature>
<evidence type="ECO:0000313" key="9">
    <source>
        <dbReference type="EMBL" id="CDZ77490.1"/>
    </source>
</evidence>
<dbReference type="Pfam" id="PF00873">
    <property type="entry name" value="ACR_tran"/>
    <property type="match status" value="1"/>
</dbReference>
<dbReference type="GO" id="GO:0008324">
    <property type="term" value="F:monoatomic cation transmembrane transporter activity"/>
    <property type="evidence" value="ECO:0007669"/>
    <property type="project" value="InterPro"/>
</dbReference>
<evidence type="ECO:0000256" key="4">
    <source>
        <dbReference type="ARBA" id="ARBA00022475"/>
    </source>
</evidence>
<dbReference type="Gene3D" id="3.30.70.1440">
    <property type="entry name" value="Multidrug efflux transporter AcrB pore domain"/>
    <property type="match status" value="1"/>
</dbReference>
<dbReference type="AlphaFoldDB" id="A0A078KSU1"/>
<keyword evidence="5 8" id="KW-0812">Transmembrane</keyword>
<feature type="transmembrane region" description="Helical" evidence="8">
    <location>
        <begin position="465"/>
        <end position="491"/>
    </location>
</feature>
<dbReference type="InterPro" id="IPR004763">
    <property type="entry name" value="CusA-like"/>
</dbReference>
<feature type="transmembrane region" description="Helical" evidence="8">
    <location>
        <begin position="962"/>
        <end position="982"/>
    </location>
</feature>
<dbReference type="STRING" id="1034943.BN59_01773"/>
<feature type="transmembrane region" description="Helical" evidence="8">
    <location>
        <begin position="436"/>
        <end position="453"/>
    </location>
</feature>
<dbReference type="GO" id="GO:0005886">
    <property type="term" value="C:plasma membrane"/>
    <property type="evidence" value="ECO:0007669"/>
    <property type="project" value="UniProtKB-SubCell"/>
</dbReference>
<feature type="transmembrane region" description="Helical" evidence="8">
    <location>
        <begin position="523"/>
        <end position="542"/>
    </location>
</feature>
<keyword evidence="6 8" id="KW-1133">Transmembrane helix</keyword>
<keyword evidence="7 8" id="KW-0472">Membrane</keyword>
<feature type="transmembrane region" description="Helical" evidence="8">
    <location>
        <begin position="994"/>
        <end position="1016"/>
    </location>
</feature>
<evidence type="ECO:0000256" key="8">
    <source>
        <dbReference type="SAM" id="Phobius"/>
    </source>
</evidence>
<evidence type="ECO:0000256" key="3">
    <source>
        <dbReference type="ARBA" id="ARBA00022448"/>
    </source>
</evidence>
<dbReference type="PANTHER" id="PTHR32063:SF17">
    <property type="entry name" value="CATION EFFLUX SYSTEM PROTEIN"/>
    <property type="match status" value="1"/>
</dbReference>
<name>A0A078KSU1_9GAMM</name>
<sequence>MIESLVTQCFHRRGIVVLVFLFVSFYGFYCWKQLPLEAYPDIAPTTSQVVTQVNGLAAEEVEQQITIPLEREIMGTPGISVMRSRSTFGLSLITVVFQDGAENYWSRQRLLERINNVTLPYGAQPGLDALTSPIGEILRYTLNSKTRTLRELSELQFWKVIPRLKQVPGVTDVANFGGLTTQFLLEFDPIKLAKYNISLGQIIQTINANNANAGGSIMNRGEQGIVVRGVGLIRTLDDFANIQISQNNGIPVFLRDIGKVTLGSKQRHGIVGEDNKPDVIEGIVQLLKNENPSRVMVGVQEAIKELNEQILPKDVKVVPYLNRSDLVHATVHTVGKTLFDGMTMVTLILLFFLGSVRAAAIVAITIPISLLVAFILMYNFNIPANLLSLGAIDFGIIVDGAIVVMENILRRREADEEGVMTEEEVLKSSLQVTQPIFFGILVIITAYSVLFAFQQIEYKLFSPMAFAVGFALIGALLVALALVPGLAYWSYHNPIKIYKNRVLTWMLPRYESLLRFLIGKTKLVLGLFGVTLCFVILLGGSIGRDFLPYLDEGSIWLQVTLPSGISLDKASEMAGEIRAATLEFPEVDHVITQVGRNDEGTDPFTPSHIECAITLHPYNTWKSGWSKQDLIRHLSDRYMQIAGIHVAFSQPMIDGVLDKVAGAHSDLVIKIFGNNFHGVRKLANSVVRVIKEVPGAQDVIIDQEPPMTQLRIEVDRQAIARLGINISDIMDVIQTGIGGNPITRIYIEDRSYDVTARFLNSTRDNPQAIGNLLLTAANGAQVALAQYAKIKFVEGQTTITREMNKRQLTVRLNLRGRDLVSFTEEAKKRIDEDVHYDHTRYEVTWGGQLENQQRAQARLAVIIPMLLGLMFVLLFSQFGNLRQPGLILMAVPLAMFGGLVALLMRGMTLNVSSAVGFIALFGVAVLNAIIMIANLNRWQRQPEISSLKEAVIHGAKERMRPVLMTATVAAVGMIPAASAHGLGSDVQRPLATVIVGGLITATALTLLLLPALYYLIEENFIARKAKKAARLQDQDNNNNNGSGETH</sequence>
<dbReference type="Gene3D" id="1.20.1640.10">
    <property type="entry name" value="Multidrug efflux transporter AcrB transmembrane domain"/>
    <property type="match status" value="2"/>
</dbReference>
<evidence type="ECO:0000256" key="6">
    <source>
        <dbReference type="ARBA" id="ARBA00022989"/>
    </source>
</evidence>
<feature type="transmembrane region" description="Helical" evidence="8">
    <location>
        <begin position="857"/>
        <end position="875"/>
    </location>
</feature>
<dbReference type="NCBIfam" id="TIGR00914">
    <property type="entry name" value="2A0601"/>
    <property type="match status" value="1"/>
</dbReference>
<evidence type="ECO:0000256" key="7">
    <source>
        <dbReference type="ARBA" id="ARBA00023136"/>
    </source>
</evidence>
<dbReference type="Gene3D" id="3.30.2090.10">
    <property type="entry name" value="Multidrug efflux transporter AcrB TolC docking domain, DN and DC subdomains"/>
    <property type="match status" value="2"/>
</dbReference>
<accession>A0A078KSU1</accession>
<dbReference type="InterPro" id="IPR001036">
    <property type="entry name" value="Acrflvin-R"/>
</dbReference>
<feature type="transmembrane region" description="Helical" evidence="8">
    <location>
        <begin position="12"/>
        <end position="31"/>
    </location>
</feature>
<feature type="transmembrane region" description="Helical" evidence="8">
    <location>
        <begin position="345"/>
        <end position="378"/>
    </location>
</feature>
<reference evidence="9 10" key="1">
    <citation type="submission" date="2014-06" db="EMBL/GenBank/DDBJ databases">
        <authorList>
            <person name="Urmite Genomes Urmite Genomes"/>
        </authorList>
    </citation>
    <scope>NUCLEOTIDE SEQUENCE [LARGE SCALE GENOMIC DNA]</scope>
</reference>
<comment type="similarity">
    <text evidence="2">Belongs to the resistance-nodulation-cell division (RND) (TC 2.A.6) family.</text>
</comment>
<dbReference type="Gene3D" id="3.30.70.1430">
    <property type="entry name" value="Multidrug efflux transporter AcrB pore domain"/>
    <property type="match status" value="2"/>
</dbReference>
<dbReference type="Proteomes" id="UP000044071">
    <property type="component" value="Unassembled WGS sequence"/>
</dbReference>
<dbReference type="SUPFAM" id="SSF82714">
    <property type="entry name" value="Multidrug efflux transporter AcrB TolC docking domain, DN and DC subdomains"/>
    <property type="match status" value="2"/>
</dbReference>
<keyword evidence="10" id="KW-1185">Reference proteome</keyword>
<feature type="transmembrane region" description="Helical" evidence="8">
    <location>
        <begin position="887"/>
        <end position="908"/>
    </location>
</feature>
<dbReference type="Gene3D" id="3.30.70.1320">
    <property type="entry name" value="Multidrug efflux transporter AcrB pore domain like"/>
    <property type="match status" value="1"/>
</dbReference>
<dbReference type="PANTHER" id="PTHR32063">
    <property type="match status" value="1"/>
</dbReference>
<gene>
    <name evidence="9" type="primary">czcA_2</name>
    <name evidence="9" type="ORF">BN59_01773</name>
</gene>
<evidence type="ECO:0000256" key="5">
    <source>
        <dbReference type="ARBA" id="ARBA00022692"/>
    </source>
</evidence>
<dbReference type="eggNOG" id="COG3696">
    <property type="taxonomic scope" value="Bacteria"/>
</dbReference>
<dbReference type="EMBL" id="CCSB01000002">
    <property type="protein sequence ID" value="CDZ77490.1"/>
    <property type="molecule type" value="Genomic_DNA"/>
</dbReference>
<organism evidence="9 10">
    <name type="scientific">Legionella massiliensis</name>
    <dbReference type="NCBI Taxonomy" id="1034943"/>
    <lineage>
        <taxon>Bacteria</taxon>
        <taxon>Pseudomonadati</taxon>
        <taxon>Pseudomonadota</taxon>
        <taxon>Gammaproteobacteria</taxon>
        <taxon>Legionellales</taxon>
        <taxon>Legionellaceae</taxon>
        <taxon>Legionella</taxon>
    </lineage>
</organism>
<dbReference type="OrthoDB" id="9758757at2"/>
<evidence type="ECO:0000313" key="10">
    <source>
        <dbReference type="Proteomes" id="UP000044071"/>
    </source>
</evidence>
<dbReference type="InterPro" id="IPR027463">
    <property type="entry name" value="AcrB_DN_DC_subdom"/>
</dbReference>
<evidence type="ECO:0000256" key="2">
    <source>
        <dbReference type="ARBA" id="ARBA00010942"/>
    </source>
</evidence>
<dbReference type="RefSeq" id="WP_043874017.1">
    <property type="nucleotide sequence ID" value="NZ_CCVW01000002.1"/>
</dbReference>